<proteinExistence type="predicted"/>
<dbReference type="InterPro" id="IPR009057">
    <property type="entry name" value="Homeodomain-like_sf"/>
</dbReference>
<comment type="subcellular location">
    <subcellularLocation>
        <location evidence="1">Cytoplasm</location>
    </subcellularLocation>
</comment>
<dbReference type="PANTHER" id="PTHR42713">
    <property type="entry name" value="HISTIDINE KINASE-RELATED"/>
    <property type="match status" value="1"/>
</dbReference>
<name>A0A6B8RIJ4_9BACL</name>
<dbReference type="PANTHER" id="PTHR42713:SF3">
    <property type="entry name" value="TRANSCRIPTIONAL REGULATORY PROTEIN HPTR"/>
    <property type="match status" value="1"/>
</dbReference>
<dbReference type="SMART" id="SM00448">
    <property type="entry name" value="REC"/>
    <property type="match status" value="1"/>
</dbReference>
<dbReference type="InterPro" id="IPR051552">
    <property type="entry name" value="HptR"/>
</dbReference>
<dbReference type="Gene3D" id="3.40.50.2300">
    <property type="match status" value="1"/>
</dbReference>
<reference evidence="12" key="1">
    <citation type="submission" date="2018-11" db="EMBL/GenBank/DDBJ databases">
        <title>Complete genome sequence of Paenibacillus sp. ML311-T8.</title>
        <authorList>
            <person name="Nam Y.-D."/>
            <person name="Kang J."/>
            <person name="Chung W.-H."/>
            <person name="Park Y.S."/>
        </authorList>
    </citation>
    <scope>NUCLEOTIDE SEQUENCE [LARGE SCALE GENOMIC DNA]</scope>
    <source>
        <strain evidence="12">ML311-T8</strain>
    </source>
</reference>
<dbReference type="InterPro" id="IPR001789">
    <property type="entry name" value="Sig_transdc_resp-reg_receiver"/>
</dbReference>
<keyword evidence="2" id="KW-0963">Cytoplasm</keyword>
<dbReference type="OrthoDB" id="9794370at2"/>
<accession>A0A6B8RIJ4</accession>
<dbReference type="InterPro" id="IPR018062">
    <property type="entry name" value="HTH_AraC-typ_CS"/>
</dbReference>
<evidence type="ECO:0000256" key="3">
    <source>
        <dbReference type="ARBA" id="ARBA00022553"/>
    </source>
</evidence>
<feature type="modified residue" description="4-aspartylphosphate" evidence="8">
    <location>
        <position position="55"/>
    </location>
</feature>
<keyword evidence="7" id="KW-0804">Transcription</keyword>
<dbReference type="PRINTS" id="PR00032">
    <property type="entry name" value="HTHARAC"/>
</dbReference>
<dbReference type="InterPro" id="IPR020449">
    <property type="entry name" value="Tscrpt_reg_AraC-type_HTH"/>
</dbReference>
<dbReference type="Gene3D" id="1.10.10.60">
    <property type="entry name" value="Homeodomain-like"/>
    <property type="match status" value="2"/>
</dbReference>
<dbReference type="PROSITE" id="PS00041">
    <property type="entry name" value="HTH_ARAC_FAMILY_1"/>
    <property type="match status" value="1"/>
</dbReference>
<keyword evidence="3 8" id="KW-0597">Phosphoprotein</keyword>
<dbReference type="CDD" id="cd17536">
    <property type="entry name" value="REC_YesN-like"/>
    <property type="match status" value="1"/>
</dbReference>
<dbReference type="AlphaFoldDB" id="A0A6B8RIJ4"/>
<evidence type="ECO:0000313" key="12">
    <source>
        <dbReference type="Proteomes" id="UP000426246"/>
    </source>
</evidence>
<evidence type="ECO:0000256" key="4">
    <source>
        <dbReference type="ARBA" id="ARBA00023012"/>
    </source>
</evidence>
<gene>
    <name evidence="11" type="ORF">EHS13_09860</name>
</gene>
<dbReference type="InterPro" id="IPR018060">
    <property type="entry name" value="HTH_AraC"/>
</dbReference>
<feature type="domain" description="HTH araC/xylS-type" evidence="9">
    <location>
        <begin position="440"/>
        <end position="538"/>
    </location>
</feature>
<dbReference type="GO" id="GO:0005737">
    <property type="term" value="C:cytoplasm"/>
    <property type="evidence" value="ECO:0007669"/>
    <property type="project" value="UniProtKB-SubCell"/>
</dbReference>
<evidence type="ECO:0000259" key="10">
    <source>
        <dbReference type="PROSITE" id="PS50110"/>
    </source>
</evidence>
<evidence type="ECO:0000256" key="1">
    <source>
        <dbReference type="ARBA" id="ARBA00004496"/>
    </source>
</evidence>
<protein>
    <submittedName>
        <fullName evidence="11">Response regulator</fullName>
    </submittedName>
</protein>
<keyword evidence="4" id="KW-0902">Two-component regulatory system</keyword>
<keyword evidence="6" id="KW-0238">DNA-binding</keyword>
<evidence type="ECO:0000313" key="11">
    <source>
        <dbReference type="EMBL" id="QGQ95168.1"/>
    </source>
</evidence>
<keyword evidence="5" id="KW-0805">Transcription regulation</keyword>
<evidence type="ECO:0000256" key="6">
    <source>
        <dbReference type="ARBA" id="ARBA00023125"/>
    </source>
</evidence>
<dbReference type="Proteomes" id="UP000426246">
    <property type="component" value="Chromosome"/>
</dbReference>
<evidence type="ECO:0000259" key="9">
    <source>
        <dbReference type="PROSITE" id="PS01124"/>
    </source>
</evidence>
<dbReference type="EMBL" id="CP034235">
    <property type="protein sequence ID" value="QGQ95168.1"/>
    <property type="molecule type" value="Genomic_DNA"/>
</dbReference>
<dbReference type="Pfam" id="PF00072">
    <property type="entry name" value="Response_reg"/>
    <property type="match status" value="1"/>
</dbReference>
<sequence length="542" mass="63159">MVQVLLVDDETSVVDALSIRIPWEELGVSAVHRAYSGLEAFEIFKLGQIDIVITDIRMPGMSGLELIKKITAVKFRTKCILLTGYAEFDYAQEAMRSQVFDYLLKPVSNDELISTVKRLIAQLKAEWDDISSYQRASNTLREHLPLLRNNLLQDLLQGRKMESLAFAEKLEMLKLPFTAESRICMLLIRMEGHFLNYNKQSMSLFEYAVFNITEEIMSADYDMWYGKDSHEYLVVLLKGKSMNPTEQSMSDNELLELRAEELQHNVELYLTGNITILLSNWTGLSENLSDVYEIMLYEMRKMIKGNSGIFKTVDISSQKVRIQSLQCLYEPPMLNQLLEAGRWEEAAIKVDQIMNELANKWNDSLEHINEVYYSLLSSFNYIAHKSGKQLIHIVGLKQLELEAYQRRSLEHFRNWAKDVLGLIREDLDQDNRNTNTIIINRVQQFVEHRLAEDVSLQAIADEVYLNPGYLSKLYKLETGENISDYIYRLRMDKSAYYLTNTHYKIQEICELIGYQNTSYYIKMFKKHFNVTPQEYRIQSVTI</sequence>
<dbReference type="KEGG" id="ppsc:EHS13_09860"/>
<dbReference type="SUPFAM" id="SSF46689">
    <property type="entry name" value="Homeodomain-like"/>
    <property type="match status" value="2"/>
</dbReference>
<evidence type="ECO:0000256" key="7">
    <source>
        <dbReference type="ARBA" id="ARBA00023163"/>
    </source>
</evidence>
<dbReference type="Pfam" id="PF12833">
    <property type="entry name" value="HTH_18"/>
    <property type="match status" value="1"/>
</dbReference>
<evidence type="ECO:0000256" key="2">
    <source>
        <dbReference type="ARBA" id="ARBA00022490"/>
    </source>
</evidence>
<evidence type="ECO:0000256" key="8">
    <source>
        <dbReference type="PROSITE-ProRule" id="PRU00169"/>
    </source>
</evidence>
<dbReference type="GO" id="GO:0000160">
    <property type="term" value="P:phosphorelay signal transduction system"/>
    <property type="evidence" value="ECO:0007669"/>
    <property type="project" value="UniProtKB-KW"/>
</dbReference>
<dbReference type="RefSeq" id="WP_155700184.1">
    <property type="nucleotide sequence ID" value="NZ_CP034235.1"/>
</dbReference>
<dbReference type="SUPFAM" id="SSF52172">
    <property type="entry name" value="CheY-like"/>
    <property type="match status" value="1"/>
</dbReference>
<dbReference type="SMART" id="SM00342">
    <property type="entry name" value="HTH_ARAC"/>
    <property type="match status" value="1"/>
</dbReference>
<dbReference type="GO" id="GO:0043565">
    <property type="term" value="F:sequence-specific DNA binding"/>
    <property type="evidence" value="ECO:0007669"/>
    <property type="project" value="InterPro"/>
</dbReference>
<dbReference type="GO" id="GO:0003700">
    <property type="term" value="F:DNA-binding transcription factor activity"/>
    <property type="evidence" value="ECO:0007669"/>
    <property type="project" value="InterPro"/>
</dbReference>
<feature type="domain" description="Response regulatory" evidence="10">
    <location>
        <begin position="3"/>
        <end position="120"/>
    </location>
</feature>
<dbReference type="PROSITE" id="PS01124">
    <property type="entry name" value="HTH_ARAC_FAMILY_2"/>
    <property type="match status" value="1"/>
</dbReference>
<keyword evidence="12" id="KW-1185">Reference proteome</keyword>
<evidence type="ECO:0000256" key="5">
    <source>
        <dbReference type="ARBA" id="ARBA00023015"/>
    </source>
</evidence>
<dbReference type="PROSITE" id="PS50110">
    <property type="entry name" value="RESPONSE_REGULATORY"/>
    <property type="match status" value="1"/>
</dbReference>
<dbReference type="InterPro" id="IPR011006">
    <property type="entry name" value="CheY-like_superfamily"/>
</dbReference>
<organism evidence="11 12">
    <name type="scientific">Paenibacillus psychroresistens</name>
    <dbReference type="NCBI Taxonomy" id="1778678"/>
    <lineage>
        <taxon>Bacteria</taxon>
        <taxon>Bacillati</taxon>
        <taxon>Bacillota</taxon>
        <taxon>Bacilli</taxon>
        <taxon>Bacillales</taxon>
        <taxon>Paenibacillaceae</taxon>
        <taxon>Paenibacillus</taxon>
    </lineage>
</organism>